<dbReference type="AlphaFoldDB" id="A0AAW5QZ03"/>
<accession>A0AAW5QZ03</accession>
<dbReference type="Gene3D" id="3.40.50.1240">
    <property type="entry name" value="Phosphoglycerate mutase-like"/>
    <property type="match status" value="1"/>
</dbReference>
<dbReference type="RefSeq" id="WP_261616378.1">
    <property type="nucleotide sequence ID" value="NZ_JALIDZ010000005.1"/>
</dbReference>
<name>A0AAW5QZ03_9HYPH</name>
<sequence>MPRLLLLRHAKSSWSDPGRADFDRPLNSRGRSAAPAIAKFMVQQGLLPQRIVCSTAQRARETLALMLPHMASDMEVAFTRRLYEADAEGYLTAARMAGGTANTLMLVGHNPAMEEVAMVLAPAGDARALTLMREKYPTGALAIIDFDGPRWDEIGPGAGRLTAFCTPKMLDLED</sequence>
<dbReference type="InterPro" id="IPR013078">
    <property type="entry name" value="His_Pase_superF_clade-1"/>
</dbReference>
<dbReference type="Proteomes" id="UP001320898">
    <property type="component" value="Unassembled WGS sequence"/>
</dbReference>
<organism evidence="1 2">
    <name type="scientific">Microbaculum marinisediminis</name>
    <dbReference type="NCBI Taxonomy" id="2931392"/>
    <lineage>
        <taxon>Bacteria</taxon>
        <taxon>Pseudomonadati</taxon>
        <taxon>Pseudomonadota</taxon>
        <taxon>Alphaproteobacteria</taxon>
        <taxon>Hyphomicrobiales</taxon>
        <taxon>Tepidamorphaceae</taxon>
        <taxon>Microbaculum</taxon>
    </lineage>
</organism>
<comment type="caution">
    <text evidence="1">The sequence shown here is derived from an EMBL/GenBank/DDBJ whole genome shotgun (WGS) entry which is preliminary data.</text>
</comment>
<evidence type="ECO:0000313" key="2">
    <source>
        <dbReference type="Proteomes" id="UP001320898"/>
    </source>
</evidence>
<proteinExistence type="predicted"/>
<evidence type="ECO:0000313" key="1">
    <source>
        <dbReference type="EMBL" id="MCT8972804.1"/>
    </source>
</evidence>
<dbReference type="SMART" id="SM00855">
    <property type="entry name" value="PGAM"/>
    <property type="match status" value="1"/>
</dbReference>
<dbReference type="InterPro" id="IPR029033">
    <property type="entry name" value="His_PPase_superfam"/>
</dbReference>
<gene>
    <name evidence="1" type="ORF">MUB46_13135</name>
</gene>
<dbReference type="CDD" id="cd07067">
    <property type="entry name" value="HP_PGM_like"/>
    <property type="match status" value="1"/>
</dbReference>
<reference evidence="1 2" key="1">
    <citation type="submission" date="2022-04" db="EMBL/GenBank/DDBJ databases">
        <authorList>
            <person name="Ye Y.-Q."/>
            <person name="Du Z.-J."/>
        </authorList>
    </citation>
    <scope>NUCLEOTIDE SEQUENCE [LARGE SCALE GENOMIC DNA]</scope>
    <source>
        <strain evidence="1 2">A6E488</strain>
    </source>
</reference>
<dbReference type="SUPFAM" id="SSF53254">
    <property type="entry name" value="Phosphoglycerate mutase-like"/>
    <property type="match status" value="1"/>
</dbReference>
<dbReference type="PANTHER" id="PTHR47623:SF1">
    <property type="entry name" value="OS09G0287300 PROTEIN"/>
    <property type="match status" value="1"/>
</dbReference>
<dbReference type="PANTHER" id="PTHR47623">
    <property type="entry name" value="OS09G0287300 PROTEIN"/>
    <property type="match status" value="1"/>
</dbReference>
<dbReference type="Pfam" id="PF00300">
    <property type="entry name" value="His_Phos_1"/>
    <property type="match status" value="1"/>
</dbReference>
<dbReference type="EMBL" id="JALIDZ010000005">
    <property type="protein sequence ID" value="MCT8972804.1"/>
    <property type="molecule type" value="Genomic_DNA"/>
</dbReference>
<protein>
    <submittedName>
        <fullName evidence="1">Histidine phosphatase family protein</fullName>
    </submittedName>
</protein>
<keyword evidence="2" id="KW-1185">Reference proteome</keyword>